<dbReference type="GeneID" id="9181463"/>
<feature type="compositionally biased region" description="Polar residues" evidence="1">
    <location>
        <begin position="15"/>
        <end position="29"/>
    </location>
</feature>
<dbReference type="InParanoid" id="D5GB59"/>
<organism evidence="2 3">
    <name type="scientific">Tuber melanosporum (strain Mel28)</name>
    <name type="common">Perigord black truffle</name>
    <dbReference type="NCBI Taxonomy" id="656061"/>
    <lineage>
        <taxon>Eukaryota</taxon>
        <taxon>Fungi</taxon>
        <taxon>Dikarya</taxon>
        <taxon>Ascomycota</taxon>
        <taxon>Pezizomycotina</taxon>
        <taxon>Pezizomycetes</taxon>
        <taxon>Pezizales</taxon>
        <taxon>Tuberaceae</taxon>
        <taxon>Tuber</taxon>
    </lineage>
</organism>
<name>D5GB59_TUBMM</name>
<proteinExistence type="predicted"/>
<accession>D5GB59</accession>
<dbReference type="EMBL" id="FN430086">
    <property type="protein sequence ID" value="CAZ81752.1"/>
    <property type="molecule type" value="Genomic_DNA"/>
</dbReference>
<dbReference type="AlphaFoldDB" id="D5GB59"/>
<reference evidence="2 3" key="1">
    <citation type="journal article" date="2010" name="Nature">
        <title>Perigord black truffle genome uncovers evolutionary origins and mechanisms of symbiosis.</title>
        <authorList>
            <person name="Martin F."/>
            <person name="Kohler A."/>
            <person name="Murat C."/>
            <person name="Balestrini R."/>
            <person name="Coutinho P.M."/>
            <person name="Jaillon O."/>
            <person name="Montanini B."/>
            <person name="Morin E."/>
            <person name="Noel B."/>
            <person name="Percudani R."/>
            <person name="Porcel B."/>
            <person name="Rubini A."/>
            <person name="Amicucci A."/>
            <person name="Amselem J."/>
            <person name="Anthouard V."/>
            <person name="Arcioni S."/>
            <person name="Artiguenave F."/>
            <person name="Aury J.M."/>
            <person name="Ballario P."/>
            <person name="Bolchi A."/>
            <person name="Brenna A."/>
            <person name="Brun A."/>
            <person name="Buee M."/>
            <person name="Cantarel B."/>
            <person name="Chevalier G."/>
            <person name="Couloux A."/>
            <person name="Da Silva C."/>
            <person name="Denoeud F."/>
            <person name="Duplessis S."/>
            <person name="Ghignone S."/>
            <person name="Hilselberger B."/>
            <person name="Iotti M."/>
            <person name="Marcais B."/>
            <person name="Mello A."/>
            <person name="Miranda M."/>
            <person name="Pacioni G."/>
            <person name="Quesneville H."/>
            <person name="Riccioni C."/>
            <person name="Ruotolo R."/>
            <person name="Splivallo R."/>
            <person name="Stocchi V."/>
            <person name="Tisserant E."/>
            <person name="Viscomi A.R."/>
            <person name="Zambonelli A."/>
            <person name="Zampieri E."/>
            <person name="Henrissat B."/>
            <person name="Lebrun M.H."/>
            <person name="Paolocci F."/>
            <person name="Bonfante P."/>
            <person name="Ottonello S."/>
            <person name="Wincker P."/>
        </authorList>
    </citation>
    <scope>NUCLEOTIDE SEQUENCE [LARGE SCALE GENOMIC DNA]</scope>
    <source>
        <strain evidence="2 3">Mel28</strain>
    </source>
</reference>
<evidence type="ECO:0000313" key="3">
    <source>
        <dbReference type="Proteomes" id="UP000006911"/>
    </source>
</evidence>
<dbReference type="KEGG" id="tml:GSTUM_00005463001"/>
<protein>
    <submittedName>
        <fullName evidence="2">(Perigord truffle) hypothetical protein</fullName>
    </submittedName>
</protein>
<gene>
    <name evidence="2" type="ORF">GSTUM_00005463001</name>
</gene>
<dbReference type="RefSeq" id="XP_002837561.1">
    <property type="nucleotide sequence ID" value="XM_002837515.1"/>
</dbReference>
<sequence>MLQRPVAGALLRSSSTLFGKTAAHQTQTRLHNERPTLHTTEKKHGLDVQPEQSQRGMMEKEGSVFTEARGQKEEPEKEFKNAPGPVLGSQEEWGGSMPFVYPPTWNSFGAFVGA</sequence>
<dbReference type="Proteomes" id="UP000006911">
    <property type="component" value="Unassembled WGS sequence"/>
</dbReference>
<evidence type="ECO:0000256" key="1">
    <source>
        <dbReference type="SAM" id="MobiDB-lite"/>
    </source>
</evidence>
<evidence type="ECO:0000313" key="2">
    <source>
        <dbReference type="EMBL" id="CAZ81752.1"/>
    </source>
</evidence>
<dbReference type="HOGENOM" id="CLU_2122858_0_0_1"/>
<keyword evidence="3" id="KW-1185">Reference proteome</keyword>
<feature type="region of interest" description="Disordered" evidence="1">
    <location>
        <begin position="15"/>
        <end position="90"/>
    </location>
</feature>
<feature type="compositionally biased region" description="Basic and acidic residues" evidence="1">
    <location>
        <begin position="30"/>
        <end position="46"/>
    </location>
</feature>
<feature type="compositionally biased region" description="Basic and acidic residues" evidence="1">
    <location>
        <begin position="69"/>
        <end position="80"/>
    </location>
</feature>